<dbReference type="PANTHER" id="PTHR43716">
    <property type="entry name" value="D-2-HYDROXYGLUTARATE DEHYDROGENASE, MITOCHONDRIAL"/>
    <property type="match status" value="1"/>
</dbReference>
<dbReference type="AlphaFoldDB" id="A0AA35SHF8"/>
<dbReference type="InterPro" id="IPR016169">
    <property type="entry name" value="FAD-bd_PCMH_sub2"/>
</dbReference>
<organism evidence="11 12">
    <name type="scientific">Geodia barretti</name>
    <name type="common">Barrett's horny sponge</name>
    <dbReference type="NCBI Taxonomy" id="519541"/>
    <lineage>
        <taxon>Eukaryota</taxon>
        <taxon>Metazoa</taxon>
        <taxon>Porifera</taxon>
        <taxon>Demospongiae</taxon>
        <taxon>Heteroscleromorpha</taxon>
        <taxon>Tetractinellida</taxon>
        <taxon>Astrophorina</taxon>
        <taxon>Geodiidae</taxon>
        <taxon>Geodia</taxon>
    </lineage>
</organism>
<dbReference type="Pfam" id="PF01565">
    <property type="entry name" value="FAD_binding_4"/>
    <property type="match status" value="1"/>
</dbReference>
<name>A0AA35SHF8_GEOBA</name>
<evidence type="ECO:0000259" key="10">
    <source>
        <dbReference type="PROSITE" id="PS51387"/>
    </source>
</evidence>
<comment type="similarity">
    <text evidence="2">Belongs to the FAD-binding oxidoreductase/transferase type 4 family.</text>
</comment>
<dbReference type="EMBL" id="CASHTH010002410">
    <property type="protein sequence ID" value="CAI8029479.1"/>
    <property type="molecule type" value="Genomic_DNA"/>
</dbReference>
<dbReference type="InterPro" id="IPR016166">
    <property type="entry name" value="FAD-bd_PCMH"/>
</dbReference>
<comment type="catalytic activity">
    <reaction evidence="9">
        <text>(R)-malate + A = oxaloacetate + AH2</text>
        <dbReference type="Rhea" id="RHEA:67460"/>
        <dbReference type="ChEBI" id="CHEBI:13193"/>
        <dbReference type="ChEBI" id="CHEBI:15588"/>
        <dbReference type="ChEBI" id="CHEBI:16452"/>
        <dbReference type="ChEBI" id="CHEBI:17499"/>
    </reaction>
    <physiologicalReaction direction="left-to-right" evidence="9">
        <dbReference type="Rhea" id="RHEA:67461"/>
    </physiologicalReaction>
</comment>
<dbReference type="GO" id="GO:0005739">
    <property type="term" value="C:mitochondrion"/>
    <property type="evidence" value="ECO:0007669"/>
    <property type="project" value="TreeGrafter"/>
</dbReference>
<evidence type="ECO:0000313" key="12">
    <source>
        <dbReference type="Proteomes" id="UP001174909"/>
    </source>
</evidence>
<reference evidence="11" key="1">
    <citation type="submission" date="2023-03" db="EMBL/GenBank/DDBJ databases">
        <authorList>
            <person name="Steffen K."/>
            <person name="Cardenas P."/>
        </authorList>
    </citation>
    <scope>NUCLEOTIDE SEQUENCE</scope>
</reference>
<dbReference type="InterPro" id="IPR051264">
    <property type="entry name" value="FAD-oxidored/transferase_4"/>
</dbReference>
<evidence type="ECO:0000256" key="5">
    <source>
        <dbReference type="ARBA" id="ARBA00023002"/>
    </source>
</evidence>
<keyword evidence="5" id="KW-0560">Oxidoreductase</keyword>
<keyword evidence="3" id="KW-0285">Flavoprotein</keyword>
<protein>
    <recommendedName>
        <fullName evidence="7">D-2-hydroxyglutarate dehydrogenase, mitochondrial</fullName>
        <ecNumber evidence="6">1.1.99.39</ecNumber>
    </recommendedName>
</protein>
<comment type="cofactor">
    <cofactor evidence="1">
        <name>FAD</name>
        <dbReference type="ChEBI" id="CHEBI:57692"/>
    </cofactor>
</comment>
<dbReference type="InterPro" id="IPR036318">
    <property type="entry name" value="FAD-bd_PCMH-like_sf"/>
</dbReference>
<dbReference type="Gene3D" id="3.30.70.2190">
    <property type="match status" value="1"/>
</dbReference>
<sequence length="335" mass="35961">MSTGFTMFEGRVNFYCAPVPRGRCPGSWPTVTTGGYAMIVSNCEVYARDYAGWQWCLKEGTLGGSVPVFDEIILSTSLMDKVISLDQTSGVLVCQSGCVLETLSNMLEEKGLIMPLDLGAKGSCQIGGNVSTNAGGLRLLRYGSLHGTVLGLEVVLADGTVLNALSTLRKDNTGYDMKQLFIGSEGTLGVVTAVSILTPPLPNSTNVAFVGCAGFTEVREVYTKAKTMLGEILSAVEFMDGEVLDIVLTQLPLHSPLSSSHPFYVLVETSGSHDQHDKEKLDGFLEEVMSKGLIEDGTVAPDISKQRAIWAVREMAAEALVRAGVTYTVREHSLY</sequence>
<evidence type="ECO:0000256" key="6">
    <source>
        <dbReference type="ARBA" id="ARBA00039003"/>
    </source>
</evidence>
<evidence type="ECO:0000256" key="2">
    <source>
        <dbReference type="ARBA" id="ARBA00008000"/>
    </source>
</evidence>
<accession>A0AA35SHF8</accession>
<proteinExistence type="inferred from homology"/>
<dbReference type="SUPFAM" id="SSF56176">
    <property type="entry name" value="FAD-binding/transporter-associated domain-like"/>
    <property type="match status" value="1"/>
</dbReference>
<dbReference type="Proteomes" id="UP001174909">
    <property type="component" value="Unassembled WGS sequence"/>
</dbReference>
<dbReference type="PANTHER" id="PTHR43716:SF1">
    <property type="entry name" value="D-2-HYDROXYGLUTARATE DEHYDROGENASE, MITOCHONDRIAL"/>
    <property type="match status" value="1"/>
</dbReference>
<dbReference type="GO" id="GO:0051990">
    <property type="term" value="F:(R)-2-hydroxyglutarate dehydrogenase activity"/>
    <property type="evidence" value="ECO:0007669"/>
    <property type="project" value="UniProtKB-EC"/>
</dbReference>
<dbReference type="PROSITE" id="PS51387">
    <property type="entry name" value="FAD_PCMH"/>
    <property type="match status" value="1"/>
</dbReference>
<evidence type="ECO:0000256" key="4">
    <source>
        <dbReference type="ARBA" id="ARBA00022827"/>
    </source>
</evidence>
<evidence type="ECO:0000256" key="3">
    <source>
        <dbReference type="ARBA" id="ARBA00022630"/>
    </source>
</evidence>
<dbReference type="GO" id="GO:0071949">
    <property type="term" value="F:FAD binding"/>
    <property type="evidence" value="ECO:0007669"/>
    <property type="project" value="InterPro"/>
</dbReference>
<dbReference type="SUPFAM" id="SSF55103">
    <property type="entry name" value="FAD-linked oxidases, C-terminal domain"/>
    <property type="match status" value="1"/>
</dbReference>
<comment type="caution">
    <text evidence="11">The sequence shown here is derived from an EMBL/GenBank/DDBJ whole genome shotgun (WGS) entry which is preliminary data.</text>
</comment>
<dbReference type="FunFam" id="3.30.70.2190:FF:000001">
    <property type="entry name" value="D-2-hydroxyglutarate dehydrogenase mitochondrial"/>
    <property type="match status" value="1"/>
</dbReference>
<keyword evidence="4" id="KW-0274">FAD</keyword>
<dbReference type="Pfam" id="PF02913">
    <property type="entry name" value="FAD-oxidase_C"/>
    <property type="match status" value="1"/>
</dbReference>
<evidence type="ECO:0000256" key="1">
    <source>
        <dbReference type="ARBA" id="ARBA00001974"/>
    </source>
</evidence>
<evidence type="ECO:0000256" key="9">
    <source>
        <dbReference type="ARBA" id="ARBA00049267"/>
    </source>
</evidence>
<comment type="function">
    <text evidence="8">Catalyzes the oxidation of D-2-hydroxyglutarate (D-2-HG) to alpha-ketoglutarate. Also catalyzes the oxidation of other D-2-hydroxyacids, such as D-malate (D-MAL) and D-lactate (D-LAC). Exhibits high activities towards D-2-HG and D-MAL but a very weak activity towards D-LAC.</text>
</comment>
<evidence type="ECO:0000313" key="11">
    <source>
        <dbReference type="EMBL" id="CAI8029479.1"/>
    </source>
</evidence>
<evidence type="ECO:0000256" key="8">
    <source>
        <dbReference type="ARBA" id="ARBA00045410"/>
    </source>
</evidence>
<dbReference type="InterPro" id="IPR016164">
    <property type="entry name" value="FAD-linked_Oxase-like_C"/>
</dbReference>
<dbReference type="FunFam" id="3.30.465.10:FF:000001">
    <property type="entry name" value="D-2-hydroxyglutarate dehydrogenase, mitochondrial"/>
    <property type="match status" value="1"/>
</dbReference>
<evidence type="ECO:0000256" key="7">
    <source>
        <dbReference type="ARBA" id="ARBA00039639"/>
    </source>
</evidence>
<dbReference type="InterPro" id="IPR006094">
    <property type="entry name" value="Oxid_FAD_bind_N"/>
</dbReference>
<gene>
    <name evidence="11" type="ORF">GBAR_LOCUS16752</name>
</gene>
<dbReference type="EC" id="1.1.99.39" evidence="6"/>
<feature type="domain" description="FAD-binding PCMH-type" evidence="10">
    <location>
        <begin position="20"/>
        <end position="201"/>
    </location>
</feature>
<dbReference type="InterPro" id="IPR004113">
    <property type="entry name" value="FAD-bd_oxidored_4_C"/>
</dbReference>
<keyword evidence="12" id="KW-1185">Reference proteome</keyword>
<dbReference type="Gene3D" id="3.30.465.10">
    <property type="match status" value="1"/>
</dbReference>